<evidence type="ECO:0000313" key="2">
    <source>
        <dbReference type="Proteomes" id="UP000026915"/>
    </source>
</evidence>
<dbReference type="Proteomes" id="UP000026915">
    <property type="component" value="Chromosome 7"/>
</dbReference>
<proteinExistence type="predicted"/>
<dbReference type="InParanoid" id="A0A061FB68"/>
<organism evidence="1 2">
    <name type="scientific">Theobroma cacao</name>
    <name type="common">Cacao</name>
    <name type="synonym">Cocoa</name>
    <dbReference type="NCBI Taxonomy" id="3641"/>
    <lineage>
        <taxon>Eukaryota</taxon>
        <taxon>Viridiplantae</taxon>
        <taxon>Streptophyta</taxon>
        <taxon>Embryophyta</taxon>
        <taxon>Tracheophyta</taxon>
        <taxon>Spermatophyta</taxon>
        <taxon>Magnoliopsida</taxon>
        <taxon>eudicotyledons</taxon>
        <taxon>Gunneridae</taxon>
        <taxon>Pentapetalae</taxon>
        <taxon>rosids</taxon>
        <taxon>malvids</taxon>
        <taxon>Malvales</taxon>
        <taxon>Malvaceae</taxon>
        <taxon>Byttnerioideae</taxon>
        <taxon>Theobroma</taxon>
    </lineage>
</organism>
<sequence length="162" mass="19029">MSRTWPTIQMVMEEMEKVTAKSHLKDYTSPKFKQFNGKAGDAREHYMKFVETFGVACLDDDLKLKEFLEFLIEKAYTWYVNLTPDLVDFWNQVYVQVNLPFISKPPTIEEKSNPRYCDYHRTVGHSLVKCRDLCKKFYKRVQAGEIMVGNNKINNNSFPAHS</sequence>
<dbReference type="Gramene" id="EOY14143">
    <property type="protein sequence ID" value="EOY14143"/>
    <property type="gene ID" value="TCM_033431"/>
</dbReference>
<accession>A0A061FB68</accession>
<dbReference type="AlphaFoldDB" id="A0A061FB68"/>
<dbReference type="EMBL" id="CM001885">
    <property type="protein sequence ID" value="EOY14143.1"/>
    <property type="molecule type" value="Genomic_DNA"/>
</dbReference>
<dbReference type="HOGENOM" id="CLU_1638395_0_0_1"/>
<reference evidence="1 2" key="1">
    <citation type="journal article" date="2013" name="Genome Biol.">
        <title>The genome sequence of the most widely cultivated cacao type and its use to identify candidate genes regulating pod color.</title>
        <authorList>
            <person name="Motamayor J.C."/>
            <person name="Mockaitis K."/>
            <person name="Schmutz J."/>
            <person name="Haiminen N."/>
            <person name="Iii D.L."/>
            <person name="Cornejo O."/>
            <person name="Findley S.D."/>
            <person name="Zheng P."/>
            <person name="Utro F."/>
            <person name="Royaert S."/>
            <person name="Saski C."/>
            <person name="Jenkins J."/>
            <person name="Podicheti R."/>
            <person name="Zhao M."/>
            <person name="Scheffler B.E."/>
            <person name="Stack J.C."/>
            <person name="Feltus F.A."/>
            <person name="Mustiga G.M."/>
            <person name="Amores F."/>
            <person name="Phillips W."/>
            <person name="Marelli J.P."/>
            <person name="May G.D."/>
            <person name="Shapiro H."/>
            <person name="Ma J."/>
            <person name="Bustamante C.D."/>
            <person name="Schnell R.J."/>
            <person name="Main D."/>
            <person name="Gilbert D."/>
            <person name="Parida L."/>
            <person name="Kuhn D.N."/>
        </authorList>
    </citation>
    <scope>NUCLEOTIDE SEQUENCE [LARGE SCALE GENOMIC DNA]</scope>
    <source>
        <strain evidence="2">cv. Matina 1-6</strain>
    </source>
</reference>
<keyword evidence="2" id="KW-1185">Reference proteome</keyword>
<evidence type="ECO:0000313" key="1">
    <source>
        <dbReference type="EMBL" id="EOY14143.1"/>
    </source>
</evidence>
<name>A0A061FB68_THECC</name>
<gene>
    <name evidence="1" type="ORF">TCM_033431</name>
</gene>
<protein>
    <submittedName>
        <fullName evidence="1">H0502G05.11 protein</fullName>
    </submittedName>
</protein>